<proteinExistence type="predicted"/>
<sequence length="310" mass="36757">MEIRKKKIRNLDNYIPNNLLNKKIIIFKEIEDDKKFKEKLHSLGFTTTLELGESVLPKIIGSISRFNANGKDIIRRDKPKETCYRQIMWTWYQYEGRDKVEKTEMKEVPYFRYPRDFVPPPSVFLQIVKNKENKKLIATEPISYNENNKQSLLHIINLYLELFGVCEIADNDLNPIVKYPEKKLSWKILPKGEYPWEKVVPQIIKFSQSKSGKKNKKVEVIAERLKHLNEKSPDFVAVGEAGFYGYVIYGFEKQKIYILESSQINNATYIFKDDWKILSQLTKAEILNNKYHHARIVHRINWFSDIDKYI</sequence>
<comment type="caution">
    <text evidence="1">The sequence shown here is derived from an EMBL/GenBank/DDBJ whole genome shotgun (WGS) entry which is preliminary data.</text>
</comment>
<name>A0ABV1L5H9_9GAMM</name>
<reference evidence="1 2" key="1">
    <citation type="submission" date="2024-04" db="EMBL/GenBank/DDBJ databases">
        <title>Role of Flies in the Dissemination of Carbapenem-Resistant Enterobacteriaceae (CRE): An Epidemiological and Genomic Study in China.</title>
        <authorList>
            <person name="Kaichao C."/>
            <person name="Zhang R."/>
            <person name="Chen S."/>
        </authorList>
    </citation>
    <scope>NUCLEOTIDE SEQUENCE [LARGE SCALE GENOMIC DNA]</scope>
    <source>
        <strain evidence="2">fly-1011</strain>
    </source>
</reference>
<dbReference type="RefSeq" id="WP_349419706.1">
    <property type="nucleotide sequence ID" value="NZ_JBEEWF010000001.1"/>
</dbReference>
<dbReference type="EMBL" id="JBEEWF010000001">
    <property type="protein sequence ID" value="MEQ5346970.1"/>
    <property type="molecule type" value="Genomic_DNA"/>
</dbReference>
<accession>A0ABV1L5H9</accession>
<gene>
    <name evidence="1" type="ORF">ABN253_02120</name>
</gene>
<evidence type="ECO:0000313" key="1">
    <source>
        <dbReference type="EMBL" id="MEQ5346970.1"/>
    </source>
</evidence>
<dbReference type="Proteomes" id="UP001436462">
    <property type="component" value="Unassembled WGS sequence"/>
</dbReference>
<organism evidence="1 2">
    <name type="scientific">Proteus genomosp. 6</name>
    <dbReference type="NCBI Taxonomy" id="1311820"/>
    <lineage>
        <taxon>Bacteria</taxon>
        <taxon>Pseudomonadati</taxon>
        <taxon>Pseudomonadota</taxon>
        <taxon>Gammaproteobacteria</taxon>
        <taxon>Enterobacterales</taxon>
        <taxon>Morganellaceae</taxon>
        <taxon>Proteus</taxon>
    </lineage>
</organism>
<evidence type="ECO:0000313" key="2">
    <source>
        <dbReference type="Proteomes" id="UP001436462"/>
    </source>
</evidence>
<protein>
    <submittedName>
        <fullName evidence="1">Uncharacterized protein</fullName>
    </submittedName>
</protein>
<keyword evidence="2" id="KW-1185">Reference proteome</keyword>